<feature type="region of interest" description="Disordered" evidence="4">
    <location>
        <begin position="1"/>
        <end position="36"/>
    </location>
</feature>
<dbReference type="InterPro" id="IPR017871">
    <property type="entry name" value="ABC_transporter-like_CS"/>
</dbReference>
<dbReference type="SUPFAM" id="SSF52540">
    <property type="entry name" value="P-loop containing nucleoside triphosphate hydrolases"/>
    <property type="match status" value="1"/>
</dbReference>
<reference evidence="6 7" key="1">
    <citation type="submission" date="2019-03" db="EMBL/GenBank/DDBJ databases">
        <title>The complete genome sequence of Neokomagataea sp. Jb2 NBRC113641.</title>
        <authorList>
            <person name="Chua K.-O."/>
            <person name="Chan K.-G."/>
            <person name="See-Too W.-S."/>
        </authorList>
    </citation>
    <scope>NUCLEOTIDE SEQUENCE [LARGE SCALE GENOMIC DNA]</scope>
    <source>
        <strain evidence="6 7">Jb2</strain>
    </source>
</reference>
<dbReference type="InterPro" id="IPR003593">
    <property type="entry name" value="AAA+_ATPase"/>
</dbReference>
<dbReference type="Gene3D" id="3.40.50.300">
    <property type="entry name" value="P-loop containing nucleotide triphosphate hydrolases"/>
    <property type="match status" value="1"/>
</dbReference>
<organism evidence="6 7">
    <name type="scientific">Oecophyllibacter saccharovorans</name>
    <dbReference type="NCBI Taxonomy" id="2558360"/>
    <lineage>
        <taxon>Bacteria</taxon>
        <taxon>Pseudomonadati</taxon>
        <taxon>Pseudomonadota</taxon>
        <taxon>Alphaproteobacteria</taxon>
        <taxon>Acetobacterales</taxon>
        <taxon>Acetobacteraceae</taxon>
        <taxon>Oecophyllibacter</taxon>
    </lineage>
</organism>
<dbReference type="GO" id="GO:0016887">
    <property type="term" value="F:ATP hydrolysis activity"/>
    <property type="evidence" value="ECO:0007669"/>
    <property type="project" value="InterPro"/>
</dbReference>
<comment type="caution">
    <text evidence="6">The sequence shown here is derived from an EMBL/GenBank/DDBJ whole genome shotgun (WGS) entry which is preliminary data.</text>
</comment>
<dbReference type="InterPro" id="IPR003439">
    <property type="entry name" value="ABC_transporter-like_ATP-bd"/>
</dbReference>
<name>A0A506UKQ0_9PROT</name>
<dbReference type="GO" id="GO:0005524">
    <property type="term" value="F:ATP binding"/>
    <property type="evidence" value="ECO:0007669"/>
    <property type="project" value="UniProtKB-KW"/>
</dbReference>
<accession>A0A506UKQ0</accession>
<evidence type="ECO:0000259" key="5">
    <source>
        <dbReference type="PROSITE" id="PS50893"/>
    </source>
</evidence>
<dbReference type="SMART" id="SM00382">
    <property type="entry name" value="AAA"/>
    <property type="match status" value="1"/>
</dbReference>
<dbReference type="PROSITE" id="PS50893">
    <property type="entry name" value="ABC_TRANSPORTER_2"/>
    <property type="match status" value="1"/>
</dbReference>
<evidence type="ECO:0000256" key="1">
    <source>
        <dbReference type="ARBA" id="ARBA00022448"/>
    </source>
</evidence>
<evidence type="ECO:0000256" key="2">
    <source>
        <dbReference type="ARBA" id="ARBA00022741"/>
    </source>
</evidence>
<dbReference type="EMBL" id="SORZ01000002">
    <property type="protein sequence ID" value="TPW33927.1"/>
    <property type="molecule type" value="Genomic_DNA"/>
</dbReference>
<dbReference type="AlphaFoldDB" id="A0A506UKQ0"/>
<gene>
    <name evidence="6" type="ORF">E3202_04900</name>
</gene>
<protein>
    <submittedName>
        <fullName evidence="6">ATP-binding cassette domain-containing protein</fullName>
    </submittedName>
</protein>
<dbReference type="Proteomes" id="UP000315037">
    <property type="component" value="Unassembled WGS sequence"/>
</dbReference>
<evidence type="ECO:0000313" key="6">
    <source>
        <dbReference type="EMBL" id="TPW33927.1"/>
    </source>
</evidence>
<dbReference type="Pfam" id="PF00005">
    <property type="entry name" value="ABC_tran"/>
    <property type="match status" value="1"/>
</dbReference>
<keyword evidence="2" id="KW-0547">Nucleotide-binding</keyword>
<evidence type="ECO:0000256" key="3">
    <source>
        <dbReference type="ARBA" id="ARBA00022840"/>
    </source>
</evidence>
<proteinExistence type="predicted"/>
<feature type="domain" description="ABC transporter" evidence="5">
    <location>
        <begin position="42"/>
        <end position="283"/>
    </location>
</feature>
<sequence length="300" mass="31961">MTIAVPQETEKAPPDIAAPAPGHEPVAGTSPAQAQKGTVPRIRIRGLCKTFGNHVVLDGVDLDVWPGESLVVIGGSGTGKSVLLRCILGLLTPDEGSIEIDGVDILTAPAEEREKCLQQIGMLFQNAALFDSMSVLDNILFGLRAKAPQTRKLPLPRQRQEALELLAQVGLGASVGELMPAELSGGMQKRVGLARSLAGRPSIQLFDEPTTGLDPIMSSVINRLIVDCVKRLGATAITITHDMESAQVIGTRAAMLYEGRIIWSGPADRLMDSGNPVVEQFTHGWLKGPIKIDYPLPLSS</sequence>
<keyword evidence="7" id="KW-1185">Reference proteome</keyword>
<keyword evidence="1" id="KW-0813">Transport</keyword>
<evidence type="ECO:0000313" key="7">
    <source>
        <dbReference type="Proteomes" id="UP000315037"/>
    </source>
</evidence>
<dbReference type="PANTHER" id="PTHR43023:SF3">
    <property type="entry name" value="PROTEIN TRIGALACTOSYLDIACYLGLYCEROL 3, CHLOROPLASTIC"/>
    <property type="match status" value="1"/>
</dbReference>
<dbReference type="InterPro" id="IPR027417">
    <property type="entry name" value="P-loop_NTPase"/>
</dbReference>
<keyword evidence="3 6" id="KW-0067">ATP-binding</keyword>
<dbReference type="RefSeq" id="WP_165600630.1">
    <property type="nucleotide sequence ID" value="NZ_SORZ01000002.1"/>
</dbReference>
<dbReference type="PROSITE" id="PS00211">
    <property type="entry name" value="ABC_TRANSPORTER_1"/>
    <property type="match status" value="1"/>
</dbReference>
<evidence type="ECO:0000256" key="4">
    <source>
        <dbReference type="SAM" id="MobiDB-lite"/>
    </source>
</evidence>
<dbReference type="PANTHER" id="PTHR43023">
    <property type="entry name" value="PROTEIN TRIGALACTOSYLDIACYLGLYCEROL 3, CHLOROPLASTIC"/>
    <property type="match status" value="1"/>
</dbReference>